<gene>
    <name evidence="1" type="ORF">BGTH12_LOCUS299</name>
</gene>
<name>A0A9W4DG99_BLUGR</name>
<comment type="caution">
    <text evidence="1">The sequence shown here is derived from an EMBL/GenBank/DDBJ whole genome shotgun (WGS) entry which is preliminary data.</text>
</comment>
<dbReference type="Proteomes" id="UP000683417">
    <property type="component" value="Unassembled WGS sequence"/>
</dbReference>
<accession>A0A9W4DG99</accession>
<dbReference type="AlphaFoldDB" id="A0A9W4DG99"/>
<organism evidence="1 2">
    <name type="scientific">Blumeria graminis f. sp. triticale</name>
    <dbReference type="NCBI Taxonomy" id="1689686"/>
    <lineage>
        <taxon>Eukaryota</taxon>
        <taxon>Fungi</taxon>
        <taxon>Dikarya</taxon>
        <taxon>Ascomycota</taxon>
        <taxon>Pezizomycotina</taxon>
        <taxon>Leotiomycetes</taxon>
        <taxon>Erysiphales</taxon>
        <taxon>Erysiphaceae</taxon>
        <taxon>Blumeria</taxon>
    </lineage>
</organism>
<dbReference type="EMBL" id="CAJHIT010000001">
    <property type="protein sequence ID" value="CAD6498941.1"/>
    <property type="molecule type" value="Genomic_DNA"/>
</dbReference>
<sequence length="66" mass="7486">MCGNVQVHLFHIPRIGDLLLFRYIPQNQQKEFGYSFTPKTIFILSNGSATCRIGCSTNQVRGNIKI</sequence>
<protein>
    <submittedName>
        <fullName evidence="1">BgTH12-04597</fullName>
    </submittedName>
</protein>
<evidence type="ECO:0000313" key="1">
    <source>
        <dbReference type="EMBL" id="CAD6498941.1"/>
    </source>
</evidence>
<evidence type="ECO:0000313" key="2">
    <source>
        <dbReference type="Proteomes" id="UP000683417"/>
    </source>
</evidence>
<reference evidence="1" key="1">
    <citation type="submission" date="2020-10" db="EMBL/GenBank/DDBJ databases">
        <authorList>
            <person name="Muller C M."/>
        </authorList>
    </citation>
    <scope>NUCLEOTIDE SEQUENCE</scope>
    <source>
        <strain evidence="1">THUN-12</strain>
    </source>
</reference>
<proteinExistence type="predicted"/>